<sequence>MGIGVSQKALQSYRRFGIASGFSLKFILRIPRFGKGTLPVVLALLRLGKNLEGGEYFTLMLVLLGTRVTSLVFPSFSGWLLEVDCQRWTSLMWPTQ</sequence>
<reference evidence="1" key="2">
    <citation type="journal article" date="2023" name="Int. J. Mol. Sci.">
        <title>De Novo Assembly and Annotation of 11 Diverse Shrub Willow (Salix) Genomes Reveals Novel Gene Organization in Sex-Linked Regions.</title>
        <authorList>
            <person name="Hyden B."/>
            <person name="Feng K."/>
            <person name="Yates T.B."/>
            <person name="Jawdy S."/>
            <person name="Cereghino C."/>
            <person name="Smart L.B."/>
            <person name="Muchero W."/>
        </authorList>
    </citation>
    <scope>NUCLEOTIDE SEQUENCE</scope>
    <source>
        <tissue evidence="1">Shoot tip</tissue>
    </source>
</reference>
<gene>
    <name evidence="1" type="ORF">OIU77_026300</name>
</gene>
<accession>A0ABQ9BZ65</accession>
<reference evidence="1" key="1">
    <citation type="submission" date="2022-10" db="EMBL/GenBank/DDBJ databases">
        <authorList>
            <person name="Hyden B.L."/>
            <person name="Feng K."/>
            <person name="Yates T."/>
            <person name="Jawdy S."/>
            <person name="Smart L.B."/>
            <person name="Muchero W."/>
        </authorList>
    </citation>
    <scope>NUCLEOTIDE SEQUENCE</scope>
    <source>
        <tissue evidence="1">Shoot tip</tissue>
    </source>
</reference>
<organism evidence="1 2">
    <name type="scientific">Salix suchowensis</name>
    <dbReference type="NCBI Taxonomy" id="1278906"/>
    <lineage>
        <taxon>Eukaryota</taxon>
        <taxon>Viridiplantae</taxon>
        <taxon>Streptophyta</taxon>
        <taxon>Embryophyta</taxon>
        <taxon>Tracheophyta</taxon>
        <taxon>Spermatophyta</taxon>
        <taxon>Magnoliopsida</taxon>
        <taxon>eudicotyledons</taxon>
        <taxon>Gunneridae</taxon>
        <taxon>Pentapetalae</taxon>
        <taxon>rosids</taxon>
        <taxon>fabids</taxon>
        <taxon>Malpighiales</taxon>
        <taxon>Salicaceae</taxon>
        <taxon>Saliceae</taxon>
        <taxon>Salix</taxon>
    </lineage>
</organism>
<protein>
    <submittedName>
        <fullName evidence="1">Uncharacterized protein</fullName>
    </submittedName>
</protein>
<dbReference type="Proteomes" id="UP001141253">
    <property type="component" value="Chromosome 2"/>
</dbReference>
<comment type="caution">
    <text evidence="1">The sequence shown here is derived from an EMBL/GenBank/DDBJ whole genome shotgun (WGS) entry which is preliminary data.</text>
</comment>
<evidence type="ECO:0000313" key="1">
    <source>
        <dbReference type="EMBL" id="KAJ6392516.1"/>
    </source>
</evidence>
<dbReference type="EMBL" id="JAPFFI010000006">
    <property type="protein sequence ID" value="KAJ6392516.1"/>
    <property type="molecule type" value="Genomic_DNA"/>
</dbReference>
<proteinExistence type="predicted"/>
<name>A0ABQ9BZ65_9ROSI</name>
<keyword evidence="2" id="KW-1185">Reference proteome</keyword>
<evidence type="ECO:0000313" key="2">
    <source>
        <dbReference type="Proteomes" id="UP001141253"/>
    </source>
</evidence>